<dbReference type="InterPro" id="IPR001841">
    <property type="entry name" value="Znf_RING"/>
</dbReference>
<dbReference type="SUPFAM" id="SSF57850">
    <property type="entry name" value="RING/U-box"/>
    <property type="match status" value="1"/>
</dbReference>
<keyword evidence="1" id="KW-0479">Metal-binding</keyword>
<keyword evidence="1" id="KW-0863">Zinc-finger</keyword>
<dbReference type="InterPro" id="IPR013083">
    <property type="entry name" value="Znf_RING/FYVE/PHD"/>
</dbReference>
<dbReference type="FunFam" id="3.30.40.10:FF:000226">
    <property type="entry name" value="E3 ubiquitin ligase BIG BROTHER"/>
    <property type="match status" value="1"/>
</dbReference>
<dbReference type="GO" id="GO:0046621">
    <property type="term" value="P:negative regulation of organ growth"/>
    <property type="evidence" value="ECO:0007669"/>
    <property type="project" value="InterPro"/>
</dbReference>
<dbReference type="EMBL" id="CACRZD030000007">
    <property type="protein sequence ID" value="CAA6663360.1"/>
    <property type="molecule type" value="Genomic_DNA"/>
</dbReference>
<accession>A0A7I8J222</accession>
<dbReference type="SMART" id="SM00184">
    <property type="entry name" value="RING"/>
    <property type="match status" value="1"/>
</dbReference>
<dbReference type="GO" id="GO:0016567">
    <property type="term" value="P:protein ubiquitination"/>
    <property type="evidence" value="ECO:0007669"/>
    <property type="project" value="InterPro"/>
</dbReference>
<dbReference type="Pfam" id="PF13639">
    <property type="entry name" value="zf-RING_2"/>
    <property type="match status" value="1"/>
</dbReference>
<dbReference type="PROSITE" id="PS50089">
    <property type="entry name" value="ZF_RING_2"/>
    <property type="match status" value="1"/>
</dbReference>
<dbReference type="Gene3D" id="3.30.40.10">
    <property type="entry name" value="Zinc/RING finger domain, C3HC4 (zinc finger)"/>
    <property type="match status" value="1"/>
</dbReference>
<dbReference type="InterPro" id="IPR033276">
    <property type="entry name" value="BB"/>
</dbReference>
<evidence type="ECO:0000313" key="3">
    <source>
        <dbReference type="EMBL" id="CAA2623837.1"/>
    </source>
</evidence>
<name>A0A7I8J222_SPIIN</name>
<gene>
    <name evidence="3" type="ORF">SI7747_07009745</name>
</gene>
<proteinExistence type="predicted"/>
<keyword evidence="4" id="KW-1185">Reference proteome</keyword>
<evidence type="ECO:0000256" key="1">
    <source>
        <dbReference type="PROSITE-ProRule" id="PRU00175"/>
    </source>
</evidence>
<dbReference type="GO" id="GO:0031624">
    <property type="term" value="F:ubiquitin conjugating enzyme binding"/>
    <property type="evidence" value="ECO:0007669"/>
    <property type="project" value="TreeGrafter"/>
</dbReference>
<dbReference type="PANTHER" id="PTHR46400">
    <property type="entry name" value="RING/U-BOX SUPERFAMILY PROTEIN"/>
    <property type="match status" value="1"/>
</dbReference>
<evidence type="ECO:0000313" key="4">
    <source>
        <dbReference type="Proteomes" id="UP001189122"/>
    </source>
</evidence>
<keyword evidence="1" id="KW-0862">Zinc</keyword>
<reference evidence="3 4" key="1">
    <citation type="submission" date="2019-12" db="EMBL/GenBank/DDBJ databases">
        <authorList>
            <person name="Scholz U."/>
            <person name="Mascher M."/>
            <person name="Fiebig A."/>
        </authorList>
    </citation>
    <scope>NUCLEOTIDE SEQUENCE</scope>
</reference>
<feature type="domain" description="RING-type" evidence="2">
    <location>
        <begin position="100"/>
        <end position="140"/>
    </location>
</feature>
<dbReference type="EMBL" id="LR743594">
    <property type="protein sequence ID" value="CAA2623837.1"/>
    <property type="molecule type" value="Genomic_DNA"/>
</dbReference>
<dbReference type="Proteomes" id="UP001189122">
    <property type="component" value="Unassembled WGS sequence"/>
</dbReference>
<organism evidence="3">
    <name type="scientific">Spirodela intermedia</name>
    <name type="common">Intermediate duckweed</name>
    <dbReference type="NCBI Taxonomy" id="51605"/>
    <lineage>
        <taxon>Eukaryota</taxon>
        <taxon>Viridiplantae</taxon>
        <taxon>Streptophyta</taxon>
        <taxon>Embryophyta</taxon>
        <taxon>Tracheophyta</taxon>
        <taxon>Spermatophyta</taxon>
        <taxon>Magnoliopsida</taxon>
        <taxon>Liliopsida</taxon>
        <taxon>Araceae</taxon>
        <taxon>Lemnoideae</taxon>
        <taxon>Spirodela</taxon>
    </lineage>
</organism>
<sequence length="146" mass="16372">MPRNRHVHVNTEVRHSGSMSVTSQLALDEAVAKALQYYENKLAATRQDDIDPDDMNYEELQALGEAIGAETRGLSDELISFLTPSMYATGFVLRDDHAECVICCMPYEDQAALITLPCEHHYHSDCIRPWLKINKACPICGEEVFG</sequence>
<protein>
    <recommendedName>
        <fullName evidence="2">RING-type domain-containing protein</fullName>
    </recommendedName>
</protein>
<dbReference type="GO" id="GO:0008270">
    <property type="term" value="F:zinc ion binding"/>
    <property type="evidence" value="ECO:0007669"/>
    <property type="project" value="UniProtKB-KW"/>
</dbReference>
<dbReference type="GO" id="GO:0004842">
    <property type="term" value="F:ubiquitin-protein transferase activity"/>
    <property type="evidence" value="ECO:0007669"/>
    <property type="project" value="InterPro"/>
</dbReference>
<dbReference type="AlphaFoldDB" id="A0A7I8J222"/>
<evidence type="ECO:0000259" key="2">
    <source>
        <dbReference type="PROSITE" id="PS50089"/>
    </source>
</evidence>
<dbReference type="PANTHER" id="PTHR46400:SF11">
    <property type="entry name" value="OS04G0571200 PROTEIN"/>
    <property type="match status" value="1"/>
</dbReference>